<proteinExistence type="predicted"/>
<evidence type="ECO:0000313" key="2">
    <source>
        <dbReference type="Proteomes" id="UP000438093"/>
    </source>
</evidence>
<dbReference type="AlphaFoldDB" id="A0A6N7RSX2"/>
<protein>
    <submittedName>
        <fullName evidence="1">Uncharacterized protein</fullName>
    </submittedName>
</protein>
<comment type="caution">
    <text evidence="1">The sequence shown here is derived from an EMBL/GenBank/DDBJ whole genome shotgun (WGS) entry which is preliminary data.</text>
</comment>
<accession>A0A6N7RSX2</accession>
<organism evidence="1 2">
    <name type="scientific">Eggerthella guodeyinii</name>
    <dbReference type="NCBI Taxonomy" id="2690837"/>
    <lineage>
        <taxon>Bacteria</taxon>
        <taxon>Bacillati</taxon>
        <taxon>Actinomycetota</taxon>
        <taxon>Coriobacteriia</taxon>
        <taxon>Eggerthellales</taxon>
        <taxon>Eggerthellaceae</taxon>
        <taxon>Eggerthella</taxon>
    </lineage>
</organism>
<evidence type="ECO:0000313" key="1">
    <source>
        <dbReference type="EMBL" id="MRX83880.1"/>
    </source>
</evidence>
<dbReference type="EMBL" id="VTFY01000017">
    <property type="protein sequence ID" value="MRX83880.1"/>
    <property type="molecule type" value="Genomic_DNA"/>
</dbReference>
<dbReference type="Proteomes" id="UP000438093">
    <property type="component" value="Unassembled WGS sequence"/>
</dbReference>
<gene>
    <name evidence="1" type="ORF">GJG86_15470</name>
</gene>
<sequence length="171" mass="18640">MLEQDYLMRILLQFAEAIRRSWSRAVEDRDPRDAANMLERAVGDATDIDGATLLSLSPESIASVMQVSGVDPRVSEYIARSLLLASGYLSEAGENELSTLRAEQARALADAYDLDLPDTPEELALLLDEADAELAQEADSTMDVLGYGTEPIIPSAVIEVPLDSDREARGR</sequence>
<keyword evidence="2" id="KW-1185">Reference proteome</keyword>
<dbReference type="RefSeq" id="WP_154334742.1">
    <property type="nucleotide sequence ID" value="NZ_VTFY01000017.1"/>
</dbReference>
<name>A0A6N7RSX2_9ACTN</name>
<reference evidence="2" key="1">
    <citation type="submission" date="2019-08" db="EMBL/GenBank/DDBJ databases">
        <title>Arthrobacter sp. nov., isolated from plateau pika and Tibetan wild ass.</title>
        <authorList>
            <person name="Ge Y."/>
        </authorList>
    </citation>
    <scope>NUCLEOTIDE SEQUENCE [LARGE SCALE GENOMIC DNA]</scope>
    <source>
        <strain evidence="2">HF-4214</strain>
    </source>
</reference>